<evidence type="ECO:0000256" key="5">
    <source>
        <dbReference type="ARBA" id="ARBA00023069"/>
    </source>
</evidence>
<dbReference type="AlphaFoldDB" id="A0A401SU48"/>
<dbReference type="InterPro" id="IPR049630">
    <property type="entry name" value="DYDC-like_DD"/>
</dbReference>
<keyword evidence="14" id="KW-1185">Reference proteome</keyword>
<keyword evidence="3" id="KW-0963">Cytoplasm</keyword>
<dbReference type="OrthoDB" id="432281at2759"/>
<comment type="subunit">
    <text evidence="9">Component of the axonemal radial spoke complex 1 (RS1), at least composed of spoke head proteins RSPH1, RSPH3, RSPH9 and the cilia-specific component RSPH4A or sperm-specific component RSPH6A, spoke stalk proteins RSPH14, DNAJB13, DYDC1, ROPN1L and NME5, and the anchor protein IQUB. Interacts with SH3GL3.</text>
</comment>
<evidence type="ECO:0000313" key="14">
    <source>
        <dbReference type="Proteomes" id="UP000287033"/>
    </source>
</evidence>
<sequence length="230" mass="26452">MSWLTVPESDSVLSHVIVLVSSMWPGPTIATEREVSQQKMDSNYLRTVLGDCLTEGLAEVAQHRPIDPIEYLAYWLYKYRDNLDLKQKSHLEIEQLNTETQVALKEKAMQEQLEAELIEIQKAYEEKLKLKQANLELEKQQLQIQAALDAVKEKQAKELQEMEKQTSEHAIVESASSLVPPEWFGEPELETVEEKDESTFALEDHNEESLPTEEESKPAEERIKEAEEKS</sequence>
<evidence type="ECO:0000256" key="7">
    <source>
        <dbReference type="ARBA" id="ARBA00023273"/>
    </source>
</evidence>
<dbReference type="PANTHER" id="PTHR23356:SF16">
    <property type="entry name" value="DPY30 DOMAIN CONTAINING 2"/>
    <property type="match status" value="1"/>
</dbReference>
<dbReference type="CDD" id="cd22966">
    <property type="entry name" value="DD_DYDC-like"/>
    <property type="match status" value="1"/>
</dbReference>
<keyword evidence="5" id="KW-0969">Cilium</keyword>
<protein>
    <recommendedName>
        <fullName evidence="10">DPY30 domain-containing protein 1</fullName>
    </recommendedName>
</protein>
<evidence type="ECO:0000256" key="3">
    <source>
        <dbReference type="ARBA" id="ARBA00022490"/>
    </source>
</evidence>
<dbReference type="Pfam" id="PF05186">
    <property type="entry name" value="Dpy-30"/>
    <property type="match status" value="1"/>
</dbReference>
<dbReference type="OMA" id="ELMFQQQ"/>
<dbReference type="InterPro" id="IPR037856">
    <property type="entry name" value="Sdc1/DPY30"/>
</dbReference>
<dbReference type="GO" id="GO:0048188">
    <property type="term" value="C:Set1C/COMPASS complex"/>
    <property type="evidence" value="ECO:0007669"/>
    <property type="project" value="InterPro"/>
</dbReference>
<keyword evidence="7" id="KW-0966">Cell projection</keyword>
<evidence type="ECO:0000256" key="12">
    <source>
        <dbReference type="SAM" id="MobiDB-lite"/>
    </source>
</evidence>
<comment type="similarity">
    <text evidence="2">Belongs to the dpy-30 family.</text>
</comment>
<evidence type="ECO:0000256" key="8">
    <source>
        <dbReference type="ARBA" id="ARBA00058296"/>
    </source>
</evidence>
<dbReference type="Proteomes" id="UP000287033">
    <property type="component" value="Unassembled WGS sequence"/>
</dbReference>
<organism evidence="13 14">
    <name type="scientific">Chiloscyllium punctatum</name>
    <name type="common">Brownbanded bambooshark</name>
    <name type="synonym">Hemiscyllium punctatum</name>
    <dbReference type="NCBI Taxonomy" id="137246"/>
    <lineage>
        <taxon>Eukaryota</taxon>
        <taxon>Metazoa</taxon>
        <taxon>Chordata</taxon>
        <taxon>Craniata</taxon>
        <taxon>Vertebrata</taxon>
        <taxon>Chondrichthyes</taxon>
        <taxon>Elasmobranchii</taxon>
        <taxon>Galeomorphii</taxon>
        <taxon>Galeoidea</taxon>
        <taxon>Orectolobiformes</taxon>
        <taxon>Hemiscylliidae</taxon>
        <taxon>Chiloscyllium</taxon>
    </lineage>
</organism>
<evidence type="ECO:0000313" key="13">
    <source>
        <dbReference type="EMBL" id="GCC33919.1"/>
    </source>
</evidence>
<keyword evidence="11" id="KW-0175">Coiled coil</keyword>
<dbReference type="FunFam" id="1.20.890.10:FF:000009">
    <property type="entry name" value="DPY30 domain-containing protein 1"/>
    <property type="match status" value="1"/>
</dbReference>
<evidence type="ECO:0000256" key="10">
    <source>
        <dbReference type="ARBA" id="ARBA00068754"/>
    </source>
</evidence>
<dbReference type="EMBL" id="BEZZ01000553">
    <property type="protein sequence ID" value="GCC33919.1"/>
    <property type="molecule type" value="Genomic_DNA"/>
</dbReference>
<keyword evidence="6" id="KW-0206">Cytoskeleton</keyword>
<evidence type="ECO:0000256" key="6">
    <source>
        <dbReference type="ARBA" id="ARBA00023212"/>
    </source>
</evidence>
<dbReference type="InterPro" id="IPR007858">
    <property type="entry name" value="Dpy-30_motif"/>
</dbReference>
<dbReference type="STRING" id="137246.A0A401SU48"/>
<feature type="coiled-coil region" evidence="11">
    <location>
        <begin position="106"/>
        <end position="168"/>
    </location>
</feature>
<dbReference type="Gene3D" id="1.20.890.10">
    <property type="entry name" value="cAMP-dependent protein kinase regulatory subunit, dimerization-anchoring domain"/>
    <property type="match status" value="1"/>
</dbReference>
<name>A0A401SU48_CHIPU</name>
<evidence type="ECO:0000256" key="1">
    <source>
        <dbReference type="ARBA" id="ARBA00004611"/>
    </source>
</evidence>
<evidence type="ECO:0000256" key="4">
    <source>
        <dbReference type="ARBA" id="ARBA00022846"/>
    </source>
</evidence>
<comment type="caution">
    <text evidence="13">The sequence shown here is derived from an EMBL/GenBank/DDBJ whole genome shotgun (WGS) entry which is preliminary data.</text>
</comment>
<accession>A0A401SU48</accession>
<gene>
    <name evidence="13" type="ORF">chiPu_0012390</name>
</gene>
<reference evidence="13 14" key="1">
    <citation type="journal article" date="2018" name="Nat. Ecol. Evol.">
        <title>Shark genomes provide insights into elasmobranch evolution and the origin of vertebrates.</title>
        <authorList>
            <person name="Hara Y"/>
            <person name="Yamaguchi K"/>
            <person name="Onimaru K"/>
            <person name="Kadota M"/>
            <person name="Koyanagi M"/>
            <person name="Keeley SD"/>
            <person name="Tatsumi K"/>
            <person name="Tanaka K"/>
            <person name="Motone F"/>
            <person name="Kageyama Y"/>
            <person name="Nozu R"/>
            <person name="Adachi N"/>
            <person name="Nishimura O"/>
            <person name="Nakagawa R"/>
            <person name="Tanegashima C"/>
            <person name="Kiyatake I"/>
            <person name="Matsumoto R"/>
            <person name="Murakumo K"/>
            <person name="Nishida K"/>
            <person name="Terakita A"/>
            <person name="Kuratani S"/>
            <person name="Sato K"/>
            <person name="Hyodo S Kuraku.S."/>
        </authorList>
    </citation>
    <scope>NUCLEOTIDE SEQUENCE [LARGE SCALE GENOMIC DNA]</scope>
</reference>
<proteinExistence type="inferred from homology"/>
<feature type="compositionally biased region" description="Basic and acidic residues" evidence="12">
    <location>
        <begin position="202"/>
        <end position="230"/>
    </location>
</feature>
<comment type="subcellular location">
    <subcellularLocation>
        <location evidence="1">Cytoplasm</location>
        <location evidence="1">Cytoskeleton</location>
        <location evidence="1">Flagellum axoneme</location>
    </subcellularLocation>
</comment>
<feature type="region of interest" description="Disordered" evidence="12">
    <location>
        <begin position="190"/>
        <end position="230"/>
    </location>
</feature>
<dbReference type="PANTHER" id="PTHR23356">
    <property type="entry name" value="DPY30-RELATED"/>
    <property type="match status" value="1"/>
</dbReference>
<comment type="function">
    <text evidence="8">Functions as part of axonemal radial spoke complexes that play an important part in the motility of sperm and cilia. Plays a crucial role during acrosome biogenesis.</text>
</comment>
<evidence type="ECO:0000256" key="9">
    <source>
        <dbReference type="ARBA" id="ARBA00062391"/>
    </source>
</evidence>
<keyword evidence="4" id="KW-0282">Flagellum</keyword>
<evidence type="ECO:0000256" key="2">
    <source>
        <dbReference type="ARBA" id="ARBA00010849"/>
    </source>
</evidence>
<evidence type="ECO:0000256" key="11">
    <source>
        <dbReference type="SAM" id="Coils"/>
    </source>
</evidence>